<gene>
    <name evidence="1" type="ordered locus">HBHAL_1491</name>
</gene>
<evidence type="ECO:0000313" key="2">
    <source>
        <dbReference type="Proteomes" id="UP000007397"/>
    </source>
</evidence>
<dbReference type="AlphaFoldDB" id="I0JI95"/>
<reference evidence="1 2" key="1">
    <citation type="journal article" date="2013" name="Environ. Microbiol.">
        <title>Chloride and organic osmolytes: a hybrid strategy to cope with elevated salinities by the moderately halophilic, chloride-dependent bacterium Halobacillus halophilus.</title>
        <authorList>
            <person name="Saum S.H."/>
            <person name="Pfeiffer F."/>
            <person name="Palm P."/>
            <person name="Rampp M."/>
            <person name="Schuster S.C."/>
            <person name="Muller V."/>
            <person name="Oesterhelt D."/>
        </authorList>
    </citation>
    <scope>NUCLEOTIDE SEQUENCE [LARGE SCALE GENOMIC DNA]</scope>
    <source>
        <strain evidence="2">ATCC 35676 / DSM 2266 / JCM 20832 / KCTC 3685 / LMG 17431 / NBRC 102448 / NCIMB 2269</strain>
    </source>
</reference>
<dbReference type="Proteomes" id="UP000007397">
    <property type="component" value="Chromosome"/>
</dbReference>
<keyword evidence="2" id="KW-1185">Reference proteome</keyword>
<name>I0JI95_HALH3</name>
<dbReference type="KEGG" id="hhd:HBHAL_1491"/>
<dbReference type="EMBL" id="HE717023">
    <property type="protein sequence ID" value="CCG43863.1"/>
    <property type="molecule type" value="Genomic_DNA"/>
</dbReference>
<protein>
    <submittedName>
        <fullName evidence="1">Uncharacterized protein</fullName>
    </submittedName>
</protein>
<evidence type="ECO:0000313" key="1">
    <source>
        <dbReference type="EMBL" id="CCG43863.1"/>
    </source>
</evidence>
<organism evidence="1 2">
    <name type="scientific">Halobacillus halophilus (strain ATCC 35676 / DSM 2266 / JCM 20832 / KCTC 3685 / LMG 17431 / NBRC 102448 / NCIMB 2269)</name>
    <name type="common">Sporosarcina halophila</name>
    <dbReference type="NCBI Taxonomy" id="866895"/>
    <lineage>
        <taxon>Bacteria</taxon>
        <taxon>Bacillati</taxon>
        <taxon>Bacillota</taxon>
        <taxon>Bacilli</taxon>
        <taxon>Bacillales</taxon>
        <taxon>Bacillaceae</taxon>
        <taxon>Halobacillus</taxon>
    </lineage>
</organism>
<dbReference type="HOGENOM" id="CLU_3356523_0_0_9"/>
<sequence>MYRHNLVMQEKKRDEPKREIPEFTESLFLTRILVFL</sequence>
<proteinExistence type="predicted"/>
<accession>I0JI95</accession>